<proteinExistence type="predicted"/>
<evidence type="ECO:0000313" key="1">
    <source>
        <dbReference type="EMBL" id="TCV08282.1"/>
    </source>
</evidence>
<protein>
    <submittedName>
        <fullName evidence="1">Uncharacterized protein</fullName>
    </submittedName>
</protein>
<dbReference type="Proteomes" id="UP000295197">
    <property type="component" value="Unassembled WGS sequence"/>
</dbReference>
<evidence type="ECO:0000313" key="2">
    <source>
        <dbReference type="Proteomes" id="UP000295197"/>
    </source>
</evidence>
<comment type="caution">
    <text evidence="1">The sequence shown here is derived from an EMBL/GenBank/DDBJ whole genome shotgun (WGS) entry which is preliminary data.</text>
</comment>
<dbReference type="EMBL" id="SMBZ01000045">
    <property type="protein sequence ID" value="TCV08282.1"/>
    <property type="molecule type" value="Genomic_DNA"/>
</dbReference>
<sequence length="267" mass="31231">MHKNCFLLFLLFWGNISFGQNLPKMQVWQDSLLSLGQKIFDNRAEVERIESNFLFVKTLVSTLKEPNSYFFDFDKLKMISAIRSPDDKFRVFSWNVPLHDGSYLYYGAIQHKSGTLKLIPLLDKTFEIKDVNRAVVRSDTWYGAQYYQIIPFKPNSYLLLGWKGHHMDYTYKLIEVLNFSPTGEVMFGAPVFSDDSSLMRKVFSYARQATMLLQYDPQNQRIEFDHLIPLQGGKPHQMVPDLTHDAYQITPTQLIYKEYVVILNPEN</sequence>
<reference evidence="1 2" key="1">
    <citation type="submission" date="2019-03" db="EMBL/GenBank/DDBJ databases">
        <title>Genomic Encyclopedia of Type Strains, Phase IV (KMG-IV): sequencing the most valuable type-strain genomes for metagenomic binning, comparative biology and taxonomic classification.</title>
        <authorList>
            <person name="Goeker M."/>
        </authorList>
    </citation>
    <scope>NUCLEOTIDE SEQUENCE [LARGE SCALE GENOMIC DNA]</scope>
    <source>
        <strain evidence="1 2">DSM 22362</strain>
    </source>
</reference>
<organism evidence="1 2">
    <name type="scientific">Sphingobacterium alimentarium</name>
    <dbReference type="NCBI Taxonomy" id="797292"/>
    <lineage>
        <taxon>Bacteria</taxon>
        <taxon>Pseudomonadati</taxon>
        <taxon>Bacteroidota</taxon>
        <taxon>Sphingobacteriia</taxon>
        <taxon>Sphingobacteriales</taxon>
        <taxon>Sphingobacteriaceae</taxon>
        <taxon>Sphingobacterium</taxon>
    </lineage>
</organism>
<gene>
    <name evidence="1" type="ORF">EDC17_104519</name>
</gene>
<accession>A0A4R3VR89</accession>
<dbReference type="AlphaFoldDB" id="A0A4R3VR89"/>
<keyword evidence="2" id="KW-1185">Reference proteome</keyword>
<name>A0A4R3VR89_9SPHI</name>